<accession>A0A481Z2X9</accession>
<name>A0A481Z2X9_9VIRU</name>
<reference evidence="1" key="1">
    <citation type="journal article" date="2019" name="MBio">
        <title>Virus Genomes from Deep Sea Sediments Expand the Ocean Megavirome and Support Independent Origins of Viral Gigantism.</title>
        <authorList>
            <person name="Backstrom D."/>
            <person name="Yutin N."/>
            <person name="Jorgensen S.L."/>
            <person name="Dharamshi J."/>
            <person name="Homa F."/>
            <person name="Zaremba-Niedwiedzka K."/>
            <person name="Spang A."/>
            <person name="Wolf Y.I."/>
            <person name="Koonin E.V."/>
            <person name="Ettema T.J."/>
        </authorList>
    </citation>
    <scope>NUCLEOTIDE SEQUENCE</scope>
</reference>
<organism evidence="1">
    <name type="scientific">Pithovirus LCPAC001</name>
    <dbReference type="NCBI Taxonomy" id="2506585"/>
    <lineage>
        <taxon>Viruses</taxon>
        <taxon>Pithoviruses</taxon>
    </lineage>
</organism>
<sequence>MDNKNKKITFKCLDGEYTLDFYIAIHSKTFVLLLESIDLDKITTIPVLLTKKHLQYFEFLIYNNFYPPTSNEFLFQMIKNIKTNYPRANLNDQIIITEAFEYLDIKNQMGFNFISNITFEGSFYSKKNILWVDIKQFFDHNHRNIYNTNDVLVTLKEFKENKKTLNDFIGISDKRMTCQVCLHNKKCILPLCSNCKLCICENSTCKYGELCYYCNKNVTGSLE</sequence>
<dbReference type="EMBL" id="MK500437">
    <property type="protein sequence ID" value="QBK89701.1"/>
    <property type="molecule type" value="Genomic_DNA"/>
</dbReference>
<gene>
    <name evidence="1" type="ORF">LCPAC001_02160</name>
</gene>
<protein>
    <submittedName>
        <fullName evidence="1">Uncharacterized protein</fullName>
    </submittedName>
</protein>
<evidence type="ECO:0000313" key="1">
    <source>
        <dbReference type="EMBL" id="QBK89701.1"/>
    </source>
</evidence>
<proteinExistence type="predicted"/>